<protein>
    <submittedName>
        <fullName evidence="1">Uncharacterized protein</fullName>
    </submittedName>
</protein>
<evidence type="ECO:0000313" key="1">
    <source>
        <dbReference type="EMBL" id="CAJ0682029.1"/>
    </source>
</evidence>
<keyword evidence="4" id="KW-1185">Reference proteome</keyword>
<dbReference type="Proteomes" id="UP001190002">
    <property type="component" value="Unassembled WGS sequence"/>
</dbReference>
<gene>
    <name evidence="2" type="ORF">R77569_01963</name>
    <name evidence="1" type="ORF">R77591_01635</name>
</gene>
<evidence type="ECO:0000313" key="2">
    <source>
        <dbReference type="EMBL" id="CAJ0867283.1"/>
    </source>
</evidence>
<reference evidence="1 4" key="1">
    <citation type="submission" date="2023-07" db="EMBL/GenBank/DDBJ databases">
        <authorList>
            <person name="Peeters C."/>
        </authorList>
    </citation>
    <scope>NUCLEOTIDE SEQUENCE</scope>
    <source>
        <strain evidence="2 4">R-77569</strain>
        <strain evidence="1">R-77591</strain>
    </source>
</reference>
<organism evidence="1 3">
    <name type="scientific">Ralstonia mannitolilytica</name>
    <dbReference type="NCBI Taxonomy" id="105219"/>
    <lineage>
        <taxon>Bacteria</taxon>
        <taxon>Pseudomonadati</taxon>
        <taxon>Pseudomonadota</taxon>
        <taxon>Betaproteobacteria</taxon>
        <taxon>Burkholderiales</taxon>
        <taxon>Burkholderiaceae</taxon>
        <taxon>Ralstonia</taxon>
    </lineage>
</organism>
<dbReference type="EMBL" id="CAUDKV010000006">
    <property type="protein sequence ID" value="CAJ0867283.1"/>
    <property type="molecule type" value="Genomic_DNA"/>
</dbReference>
<sequence>MECAFRHVRISPIASIQTEMSSPTSKMAAQRQDWDTAESRCAERRELAGAAASAAVAVEEGVTVRFRPIGRTDVDAADRWTFGGYAPGWLWSRELTRARRRPRRVEAAVYAELPDHTHVLCGLILGRISNRHVVASIHLLSRAPAPNPLQGRFAKIAVRYLEFCAAAFDCTTASLQRPIPELVDFYKSLGYSRVVEKKGKIERLERDLGAVLSAMRKGDQP</sequence>
<accession>A0AAD2EIT3</accession>
<evidence type="ECO:0000313" key="4">
    <source>
        <dbReference type="Proteomes" id="UP001190452"/>
    </source>
</evidence>
<dbReference type="EMBL" id="CATVXE010000005">
    <property type="protein sequence ID" value="CAJ0682029.1"/>
    <property type="molecule type" value="Genomic_DNA"/>
</dbReference>
<dbReference type="Proteomes" id="UP001190452">
    <property type="component" value="Unassembled WGS sequence"/>
</dbReference>
<comment type="caution">
    <text evidence="1">The sequence shown here is derived from an EMBL/GenBank/DDBJ whole genome shotgun (WGS) entry which is preliminary data.</text>
</comment>
<evidence type="ECO:0000313" key="3">
    <source>
        <dbReference type="Proteomes" id="UP001190002"/>
    </source>
</evidence>
<proteinExistence type="predicted"/>
<dbReference type="AlphaFoldDB" id="A0AAD2EIT3"/>
<name>A0AAD2EIT3_9RALS</name>